<accession>A0A2U3KS20</accession>
<evidence type="ECO:0000313" key="2">
    <source>
        <dbReference type="EMBL" id="SPF42444.1"/>
    </source>
</evidence>
<proteinExistence type="predicted"/>
<name>A0A2U3KS20_9BACT</name>
<evidence type="ECO:0000256" key="1">
    <source>
        <dbReference type="SAM" id="MobiDB-lite"/>
    </source>
</evidence>
<reference evidence="3" key="1">
    <citation type="submission" date="2018-02" db="EMBL/GenBank/DDBJ databases">
        <authorList>
            <person name="Hausmann B."/>
        </authorList>
    </citation>
    <scope>NUCLEOTIDE SEQUENCE [LARGE SCALE GENOMIC DNA]</scope>
    <source>
        <strain evidence="3">Peat soil MAG SbA1</strain>
    </source>
</reference>
<gene>
    <name evidence="2" type="ORF">SBA1_460041</name>
</gene>
<feature type="region of interest" description="Disordered" evidence="1">
    <location>
        <begin position="47"/>
        <end position="66"/>
    </location>
</feature>
<dbReference type="AlphaFoldDB" id="A0A2U3KS20"/>
<sequence length="66" mass="7217">MGQFLDCSFGSCESRGILGCFVLLLFQSLFPLEDTCRNRTLAAKSLLPESGEPGGAKPRRFTTDCQ</sequence>
<protein>
    <submittedName>
        <fullName evidence="2">Uncharacterized protein</fullName>
    </submittedName>
</protein>
<organism evidence="2 3">
    <name type="scientific">Candidatus Sulfotelmatobacter kueseliae</name>
    <dbReference type="NCBI Taxonomy" id="2042962"/>
    <lineage>
        <taxon>Bacteria</taxon>
        <taxon>Pseudomonadati</taxon>
        <taxon>Acidobacteriota</taxon>
        <taxon>Terriglobia</taxon>
        <taxon>Terriglobales</taxon>
        <taxon>Candidatus Korobacteraceae</taxon>
        <taxon>Candidatus Sulfotelmatobacter</taxon>
    </lineage>
</organism>
<dbReference type="Proteomes" id="UP000238701">
    <property type="component" value="Unassembled WGS sequence"/>
</dbReference>
<dbReference type="EMBL" id="OMOD01000140">
    <property type="protein sequence ID" value="SPF42444.1"/>
    <property type="molecule type" value="Genomic_DNA"/>
</dbReference>
<evidence type="ECO:0000313" key="3">
    <source>
        <dbReference type="Proteomes" id="UP000238701"/>
    </source>
</evidence>